<gene>
    <name evidence="19" type="primary">IL1RAP</name>
    <name evidence="19" type="ORF">AOXY_G17279</name>
</gene>
<dbReference type="PROSITE" id="PS50835">
    <property type="entry name" value="IG_LIKE"/>
    <property type="match status" value="3"/>
</dbReference>
<evidence type="ECO:0000256" key="13">
    <source>
        <dbReference type="ARBA" id="ARBA00023198"/>
    </source>
</evidence>
<evidence type="ECO:0000256" key="11">
    <source>
        <dbReference type="ARBA" id="ARBA00023170"/>
    </source>
</evidence>
<keyword evidence="10" id="KW-1015">Disulfide bond</keyword>
<evidence type="ECO:0000313" key="19">
    <source>
        <dbReference type="EMBL" id="KAK1162420.1"/>
    </source>
</evidence>
<dbReference type="InterPro" id="IPR036179">
    <property type="entry name" value="Ig-like_dom_sf"/>
</dbReference>
<dbReference type="FunFam" id="3.40.50.10140:FF:000002">
    <property type="entry name" value="Interleukin 1 receptor accessory protein"/>
    <property type="match status" value="1"/>
</dbReference>
<evidence type="ECO:0000256" key="5">
    <source>
        <dbReference type="ARBA" id="ARBA00022737"/>
    </source>
</evidence>
<keyword evidence="12" id="KW-0325">Glycoprotein</keyword>
<dbReference type="AlphaFoldDB" id="A0AAD8FYX6"/>
<keyword evidence="4" id="KW-0732">Signal</keyword>
<keyword evidence="5" id="KW-0677">Repeat</keyword>
<keyword evidence="11 19" id="KW-0675">Receptor</keyword>
<evidence type="ECO:0000256" key="14">
    <source>
        <dbReference type="ARBA" id="ARBA00023319"/>
    </source>
</evidence>
<dbReference type="Pfam" id="PF01582">
    <property type="entry name" value="TIR"/>
    <property type="match status" value="1"/>
</dbReference>
<keyword evidence="6" id="KW-0378">Hydrolase</keyword>
<keyword evidence="9 16" id="KW-0472">Membrane</keyword>
<keyword evidence="7 16" id="KW-1133">Transmembrane helix</keyword>
<dbReference type="InterPro" id="IPR013783">
    <property type="entry name" value="Ig-like_fold"/>
</dbReference>
<evidence type="ECO:0000259" key="17">
    <source>
        <dbReference type="PROSITE" id="PS50104"/>
    </source>
</evidence>
<feature type="transmembrane region" description="Helical" evidence="16">
    <location>
        <begin position="49"/>
        <end position="67"/>
    </location>
</feature>
<evidence type="ECO:0000256" key="3">
    <source>
        <dbReference type="ARBA" id="ARBA00022692"/>
    </source>
</evidence>
<feature type="domain" description="Ig-like" evidence="18">
    <location>
        <begin position="188"/>
        <end position="291"/>
    </location>
</feature>
<keyword evidence="8" id="KW-0520">NAD</keyword>
<keyword evidence="3 16" id="KW-0812">Transmembrane</keyword>
<dbReference type="PROSITE" id="PS50104">
    <property type="entry name" value="TIR"/>
    <property type="match status" value="1"/>
</dbReference>
<protein>
    <submittedName>
        <fullName evidence="19">Interleukin-1 receptor accessory protein isoform X1</fullName>
    </submittedName>
</protein>
<dbReference type="GO" id="GO:0016787">
    <property type="term" value="F:hydrolase activity"/>
    <property type="evidence" value="ECO:0007669"/>
    <property type="project" value="UniProtKB-KW"/>
</dbReference>
<feature type="domain" description="TIR" evidence="17">
    <location>
        <begin position="463"/>
        <end position="603"/>
    </location>
</feature>
<dbReference type="InterPro" id="IPR035897">
    <property type="entry name" value="Toll_tir_struct_dom_sf"/>
</dbReference>
<evidence type="ECO:0000256" key="12">
    <source>
        <dbReference type="ARBA" id="ARBA00023180"/>
    </source>
</evidence>
<dbReference type="SMART" id="SM00255">
    <property type="entry name" value="TIR"/>
    <property type="match status" value="1"/>
</dbReference>
<feature type="compositionally biased region" description="Basic and acidic residues" evidence="15">
    <location>
        <begin position="624"/>
        <end position="637"/>
    </location>
</feature>
<dbReference type="InterPro" id="IPR000157">
    <property type="entry name" value="TIR_dom"/>
</dbReference>
<evidence type="ECO:0000256" key="2">
    <source>
        <dbReference type="ARBA" id="ARBA00009752"/>
    </source>
</evidence>
<evidence type="ECO:0000256" key="16">
    <source>
        <dbReference type="SAM" id="Phobius"/>
    </source>
</evidence>
<evidence type="ECO:0000256" key="4">
    <source>
        <dbReference type="ARBA" id="ARBA00022729"/>
    </source>
</evidence>
<dbReference type="GO" id="GO:0016020">
    <property type="term" value="C:membrane"/>
    <property type="evidence" value="ECO:0007669"/>
    <property type="project" value="UniProtKB-SubCell"/>
</dbReference>
<dbReference type="PRINTS" id="PR01536">
    <property type="entry name" value="INTRLKN1R12F"/>
</dbReference>
<feature type="domain" description="Ig-like" evidence="18">
    <location>
        <begin position="304"/>
        <end position="410"/>
    </location>
</feature>
<dbReference type="PANTHER" id="PTHR11890">
    <property type="entry name" value="INTERLEUKIN-1 RECEPTOR FAMILY MEMBER"/>
    <property type="match status" value="1"/>
</dbReference>
<dbReference type="SUPFAM" id="SSF52200">
    <property type="entry name" value="Toll/Interleukin receptor TIR domain"/>
    <property type="match status" value="1"/>
</dbReference>
<dbReference type="EMBL" id="JAGXEW010000016">
    <property type="protein sequence ID" value="KAK1162420.1"/>
    <property type="molecule type" value="Genomic_DNA"/>
</dbReference>
<keyword evidence="14" id="KW-0393">Immunoglobulin domain</keyword>
<dbReference type="Proteomes" id="UP001230051">
    <property type="component" value="Unassembled WGS sequence"/>
</dbReference>
<keyword evidence="13" id="KW-0395">Inflammatory response</keyword>
<proteinExistence type="inferred from homology"/>
<dbReference type="GO" id="GO:0004908">
    <property type="term" value="F:interleukin-1 receptor activity"/>
    <property type="evidence" value="ECO:0007669"/>
    <property type="project" value="InterPro"/>
</dbReference>
<dbReference type="Gene3D" id="3.40.50.10140">
    <property type="entry name" value="Toll/interleukin-1 receptor homology (TIR) domain"/>
    <property type="match status" value="1"/>
</dbReference>
<evidence type="ECO:0000256" key="6">
    <source>
        <dbReference type="ARBA" id="ARBA00022801"/>
    </source>
</evidence>
<dbReference type="GO" id="GO:0006954">
    <property type="term" value="P:inflammatory response"/>
    <property type="evidence" value="ECO:0007669"/>
    <property type="project" value="UniProtKB-KW"/>
</dbReference>
<dbReference type="InterPro" id="IPR015621">
    <property type="entry name" value="IL-1_rcpt_fam"/>
</dbReference>
<sequence length="752" mass="84659">MVRSCINTQHHPALYIGISALVFLHFCIGLNASFLPIKFASMANVLPLCLHRVSSVLVLCVLCAGASTGSSSLTAGQTAPHPADSCYDWGTYRTMQVYEGETGRLSCPLFSNTVKYSYSTAQAAGLTLVWYWTRQNQDLEEPINFRLKDHRISKERDMLWFRPTSVNDSGAYTCMLRNNTHCYKIAVPLIVLQKDPGSCVSSHVQPDSIMIPLEQDEELSCPDIEGYYPAQERPPISWYRNCLPVESYSERQVVYNKIYFNIIRTTHAGNYTCIVSYAANGTTSTLTRTVSVKVVGSSVLQKKPIIHNPNDQRHIIVKLGALTNLSCQVFFHFLMNSEPEVWWTIDKKREETFTDPRVHIYTSVESTELEDKTITKTLQIKEFSLQDVKRNYTCFARNAIGEVSRQAILTLTTPIPTVELACGLGVTLFLMISLFIIYHVYWLELVLLYRAHFGADETVTDGKDYDIYISYARNAEEEEFVLLTLRSVLENEFGYKVCIFDRDSLPGGNVAEAVLSFIQRSRRLMIILSPDYVNEKSISMLEFRLGVLCQNTGDTKIIVINYKPTGSPCTELLQLKETAFIKWKGKKSKSPQSKFWKALRLALPLRTLAAGVRLIDSSSSHSDISVDRRPARKESGKKTRPSVASKPAQSSSTKSRRGASPCMSCRVCVTYRDNEKVVHCLSCGASQPGWHSHLSTTKNYSTEISWTHVRPKLDPQQHGAQAHRHTHPCSPACLIQSKRQLCSLAGRPEQPL</sequence>
<dbReference type="SMART" id="SM00409">
    <property type="entry name" value="IG"/>
    <property type="match status" value="3"/>
</dbReference>
<organism evidence="19 20">
    <name type="scientific">Acipenser oxyrinchus oxyrinchus</name>
    <dbReference type="NCBI Taxonomy" id="40147"/>
    <lineage>
        <taxon>Eukaryota</taxon>
        <taxon>Metazoa</taxon>
        <taxon>Chordata</taxon>
        <taxon>Craniata</taxon>
        <taxon>Vertebrata</taxon>
        <taxon>Euteleostomi</taxon>
        <taxon>Actinopterygii</taxon>
        <taxon>Chondrostei</taxon>
        <taxon>Acipenseriformes</taxon>
        <taxon>Acipenseridae</taxon>
        <taxon>Acipenser</taxon>
    </lineage>
</organism>
<feature type="domain" description="Ig-like" evidence="18">
    <location>
        <begin position="82"/>
        <end position="179"/>
    </location>
</feature>
<feature type="transmembrane region" description="Helical" evidence="16">
    <location>
        <begin position="12"/>
        <end position="37"/>
    </location>
</feature>
<dbReference type="InterPro" id="IPR003599">
    <property type="entry name" value="Ig_sub"/>
</dbReference>
<evidence type="ECO:0000256" key="7">
    <source>
        <dbReference type="ARBA" id="ARBA00022989"/>
    </source>
</evidence>
<dbReference type="InterPro" id="IPR007110">
    <property type="entry name" value="Ig-like_dom"/>
</dbReference>
<evidence type="ECO:0000256" key="15">
    <source>
        <dbReference type="SAM" id="MobiDB-lite"/>
    </source>
</evidence>
<accession>A0AAD8FYX6</accession>
<dbReference type="PRINTS" id="PR01537">
    <property type="entry name" value="INTRLKN1R1F"/>
</dbReference>
<reference evidence="19" key="1">
    <citation type="submission" date="2022-02" db="EMBL/GenBank/DDBJ databases">
        <title>Atlantic sturgeon de novo genome assembly.</title>
        <authorList>
            <person name="Stock M."/>
            <person name="Klopp C."/>
            <person name="Guiguen Y."/>
            <person name="Cabau C."/>
            <person name="Parinello H."/>
            <person name="Santidrian Yebra-Pimentel E."/>
            <person name="Kuhl H."/>
            <person name="Dirks R.P."/>
            <person name="Guessner J."/>
            <person name="Wuertz S."/>
            <person name="Du K."/>
            <person name="Schartl M."/>
        </authorList>
    </citation>
    <scope>NUCLEOTIDE SEQUENCE</scope>
    <source>
        <strain evidence="19">STURGEONOMICS-FGT-2020</strain>
        <tissue evidence="19">Whole blood</tissue>
    </source>
</reference>
<name>A0AAD8FYX6_ACIOX</name>
<evidence type="ECO:0000259" key="18">
    <source>
        <dbReference type="PROSITE" id="PS50835"/>
    </source>
</evidence>
<comment type="similarity">
    <text evidence="2">Belongs to the interleukin-1 receptor family.</text>
</comment>
<keyword evidence="20" id="KW-1185">Reference proteome</keyword>
<evidence type="ECO:0000256" key="1">
    <source>
        <dbReference type="ARBA" id="ARBA00004479"/>
    </source>
</evidence>
<feature type="transmembrane region" description="Helical" evidence="16">
    <location>
        <begin position="423"/>
        <end position="443"/>
    </location>
</feature>
<evidence type="ECO:0000256" key="8">
    <source>
        <dbReference type="ARBA" id="ARBA00023027"/>
    </source>
</evidence>
<dbReference type="PANTHER" id="PTHR11890:SF20">
    <property type="entry name" value="INTERLEUKIN-1 RECEPTOR ACCESSORY PROTEIN"/>
    <property type="match status" value="1"/>
</dbReference>
<dbReference type="Gene3D" id="2.60.40.10">
    <property type="entry name" value="Immunoglobulins"/>
    <property type="match status" value="3"/>
</dbReference>
<dbReference type="InterPro" id="IPR041416">
    <property type="entry name" value="IL-1RAcP-like_ig"/>
</dbReference>
<dbReference type="SUPFAM" id="SSF48726">
    <property type="entry name" value="Immunoglobulin"/>
    <property type="match status" value="3"/>
</dbReference>
<feature type="region of interest" description="Disordered" evidence="15">
    <location>
        <begin position="621"/>
        <end position="660"/>
    </location>
</feature>
<comment type="caution">
    <text evidence="19">The sequence shown here is derived from an EMBL/GenBank/DDBJ whole genome shotgun (WGS) entry which is preliminary data.</text>
</comment>
<evidence type="ECO:0000256" key="9">
    <source>
        <dbReference type="ARBA" id="ARBA00023136"/>
    </source>
</evidence>
<evidence type="ECO:0000256" key="10">
    <source>
        <dbReference type="ARBA" id="ARBA00023157"/>
    </source>
</evidence>
<dbReference type="Pfam" id="PF18452">
    <property type="entry name" value="Ig_6"/>
    <property type="match status" value="1"/>
</dbReference>
<comment type="subcellular location">
    <subcellularLocation>
        <location evidence="1">Membrane</location>
        <topology evidence="1">Single-pass type I membrane protein</topology>
    </subcellularLocation>
</comment>
<dbReference type="InterPro" id="IPR004074">
    <property type="entry name" value="IL-1_rcpt_I/II-typ"/>
</dbReference>
<dbReference type="FunFam" id="2.60.40.10:FF:000188">
    <property type="entry name" value="Interleukin-1 receptor accessory protein-like 1"/>
    <property type="match status" value="1"/>
</dbReference>
<evidence type="ECO:0000313" key="20">
    <source>
        <dbReference type="Proteomes" id="UP001230051"/>
    </source>
</evidence>